<keyword evidence="2" id="KW-1185">Reference proteome</keyword>
<dbReference type="Proteomes" id="UP000035762">
    <property type="component" value="Unassembled WGS sequence"/>
</dbReference>
<reference evidence="1 2" key="1">
    <citation type="journal article" date="2014" name="Genome Announc.">
        <title>Genome Sequence of Afipia felis Strain 76713, Isolated in Hospital Water Using an Amoeba Co-Culture Procedure.</title>
        <authorList>
            <person name="Benamar S."/>
            <person name="La Scola B."/>
            <person name="Croce O."/>
        </authorList>
    </citation>
    <scope>NUCLEOTIDE SEQUENCE [LARGE SCALE GENOMIC DNA]</scope>
    <source>
        <strain evidence="1 2">76713</strain>
    </source>
</reference>
<protein>
    <submittedName>
        <fullName evidence="1">Uncharacterized protein</fullName>
    </submittedName>
</protein>
<comment type="caution">
    <text evidence="1">The sequence shown here is derived from an EMBL/GenBank/DDBJ whole genome shotgun (WGS) entry which is preliminary data.</text>
</comment>
<dbReference type="AlphaFoldDB" id="A0A090MV01"/>
<organism evidence="1 2">
    <name type="scientific">Afipia felis</name>
    <name type="common">Cat scratch disease bacillus</name>
    <dbReference type="NCBI Taxonomy" id="1035"/>
    <lineage>
        <taxon>Bacteria</taxon>
        <taxon>Pseudomonadati</taxon>
        <taxon>Pseudomonadota</taxon>
        <taxon>Alphaproteobacteria</taxon>
        <taxon>Hyphomicrobiales</taxon>
        <taxon>Nitrobacteraceae</taxon>
        <taxon>Afipia</taxon>
    </lineage>
</organism>
<evidence type="ECO:0000313" key="2">
    <source>
        <dbReference type="Proteomes" id="UP000035762"/>
    </source>
</evidence>
<evidence type="ECO:0000313" key="1">
    <source>
        <dbReference type="EMBL" id="CEG09689.1"/>
    </source>
</evidence>
<name>A0A090MV01_AFIFE</name>
<gene>
    <name evidence="1" type="ORF">BN961_03119</name>
</gene>
<dbReference type="EMBL" id="CCAZ020000002">
    <property type="protein sequence ID" value="CEG09689.1"/>
    <property type="molecule type" value="Genomic_DNA"/>
</dbReference>
<proteinExistence type="predicted"/>
<accession>A0A090MV01</accession>
<sequence length="132" mass="13947">MPSALSITPRMVRLVISQPSETPFSSTLPPDTVSACQNLRRMCGPSITVNSQSSIATSEPGCIDAFRMPVSIGVAPSTPPGLIASATLANAPSGMRSEDRWGSASLRSNMAVVLACETDVEIRNCGMPIRRR</sequence>